<dbReference type="InterPro" id="IPR000990">
    <property type="entry name" value="Innexin"/>
</dbReference>
<evidence type="ECO:0000256" key="1">
    <source>
        <dbReference type="ARBA" id="ARBA00004610"/>
    </source>
</evidence>
<evidence type="ECO:0000256" key="8">
    <source>
        <dbReference type="ARBA" id="ARBA00022989"/>
    </source>
</evidence>
<feature type="region of interest" description="Disordered" evidence="13">
    <location>
        <begin position="410"/>
        <end position="456"/>
    </location>
</feature>
<dbReference type="GO" id="GO:0005921">
    <property type="term" value="C:gap junction"/>
    <property type="evidence" value="ECO:0007669"/>
    <property type="project" value="UniProtKB-SubCell"/>
</dbReference>
<evidence type="ECO:0000256" key="10">
    <source>
        <dbReference type="ARBA" id="ARBA00023136"/>
    </source>
</evidence>
<feature type="transmembrane region" description="Helical" evidence="12">
    <location>
        <begin position="32"/>
        <end position="52"/>
    </location>
</feature>
<dbReference type="PANTHER" id="PTHR11893:SF20">
    <property type="entry name" value="INNEXIN-3"/>
    <property type="match status" value="1"/>
</dbReference>
<keyword evidence="3 12" id="KW-0813">Transport</keyword>
<keyword evidence="9 12" id="KW-0406">Ion transport</keyword>
<evidence type="ECO:0000256" key="3">
    <source>
        <dbReference type="ARBA" id="ARBA00022448"/>
    </source>
</evidence>
<proteinExistence type="inferred from homology"/>
<dbReference type="PRINTS" id="PR01262">
    <property type="entry name" value="INNEXIN"/>
</dbReference>
<gene>
    <name evidence="12" type="primary">inx</name>
</gene>
<evidence type="ECO:0000256" key="13">
    <source>
        <dbReference type="SAM" id="MobiDB-lite"/>
    </source>
</evidence>
<organism evidence="14 15">
    <name type="scientific">Mesorhabditis belari</name>
    <dbReference type="NCBI Taxonomy" id="2138241"/>
    <lineage>
        <taxon>Eukaryota</taxon>
        <taxon>Metazoa</taxon>
        <taxon>Ecdysozoa</taxon>
        <taxon>Nematoda</taxon>
        <taxon>Chromadorea</taxon>
        <taxon>Rhabditida</taxon>
        <taxon>Rhabditina</taxon>
        <taxon>Rhabditomorpha</taxon>
        <taxon>Rhabditoidea</taxon>
        <taxon>Rhabditidae</taxon>
        <taxon>Mesorhabditinae</taxon>
        <taxon>Mesorhabditis</taxon>
    </lineage>
</organism>
<evidence type="ECO:0000256" key="11">
    <source>
        <dbReference type="ARBA" id="ARBA00023303"/>
    </source>
</evidence>
<dbReference type="GO" id="GO:0005886">
    <property type="term" value="C:plasma membrane"/>
    <property type="evidence" value="ECO:0007669"/>
    <property type="project" value="UniProtKB-SubCell"/>
</dbReference>
<accession>A0AAF3EV14</accession>
<dbReference type="GO" id="GO:0005243">
    <property type="term" value="F:gap junction channel activity"/>
    <property type="evidence" value="ECO:0007669"/>
    <property type="project" value="TreeGrafter"/>
</dbReference>
<dbReference type="PANTHER" id="PTHR11893">
    <property type="entry name" value="INNEXIN"/>
    <property type="match status" value="1"/>
</dbReference>
<dbReference type="AlphaFoldDB" id="A0AAF3EV14"/>
<evidence type="ECO:0000256" key="6">
    <source>
        <dbReference type="ARBA" id="ARBA00022868"/>
    </source>
</evidence>
<keyword evidence="7" id="KW-0965">Cell junction</keyword>
<sequence length="472" mass="55273">MSKYRKKRGVGAYSVWSNYRLKVDDWVDRMHFYWTPLLLTIAMALSISGRIFGDMIACVYPTDIAGVYSWKNYYAQYCYLAPKIYPQTQGYGADYNRPQVNYYEWIPYFLLVQLQAFVGISLFYQYFMPSPKVHLLYGEERLAWVWNRMKLDDGAETYKDAEEQRMEFVRSDTEHHYQAFLYEATRRTSIFGRLFQGKTAAISYWIFKVLELANALGQLYFISVFLGLESLNFARAFTRPSYIDYHRGIFPLKVYCNATRQADYKTMQSYNFECLLTLNYLHEKMFLFLWLWICLLVVSTALNLISWTYILCGRHASHGIEEHIKRNPFPSSDPLTKKTILSICGSETYNYKQLLNPYDFNRLMDKFNEFISIDGRMVFHFYYKTLGTAITTELAILILQKVAKDNGYEDMVKPPPPEPVEPFEVSKRPHKKLPEKKDFNGDEDADSVGTASTIQSKDFVQPSVPYSHGVFI</sequence>
<keyword evidence="14" id="KW-1185">Reference proteome</keyword>
<dbReference type="Proteomes" id="UP000887575">
    <property type="component" value="Unassembled WGS sequence"/>
</dbReference>
<protein>
    <recommendedName>
        <fullName evidence="12">Innexin</fullName>
    </recommendedName>
</protein>
<evidence type="ECO:0000256" key="2">
    <source>
        <dbReference type="ARBA" id="ARBA00004651"/>
    </source>
</evidence>
<dbReference type="WBParaSite" id="MBELARI_LOCUS17619">
    <property type="protein sequence ID" value="MBELARI_LOCUS17619"/>
    <property type="gene ID" value="MBELARI_LOCUS17619"/>
</dbReference>
<comment type="function">
    <text evidence="12">Structural component of the gap junctions.</text>
</comment>
<keyword evidence="6" id="KW-0303">Gap junction</keyword>
<evidence type="ECO:0000313" key="14">
    <source>
        <dbReference type="Proteomes" id="UP000887575"/>
    </source>
</evidence>
<feature type="transmembrane region" description="Helical" evidence="12">
    <location>
        <begin position="105"/>
        <end position="127"/>
    </location>
</feature>
<evidence type="ECO:0000256" key="9">
    <source>
        <dbReference type="ARBA" id="ARBA00023065"/>
    </source>
</evidence>
<dbReference type="PROSITE" id="PS51013">
    <property type="entry name" value="PANNEXIN"/>
    <property type="match status" value="1"/>
</dbReference>
<keyword evidence="8 12" id="KW-1133">Transmembrane helix</keyword>
<dbReference type="GO" id="GO:0034220">
    <property type="term" value="P:monoatomic ion transmembrane transport"/>
    <property type="evidence" value="ECO:0007669"/>
    <property type="project" value="UniProtKB-KW"/>
</dbReference>
<evidence type="ECO:0000256" key="12">
    <source>
        <dbReference type="RuleBase" id="RU010713"/>
    </source>
</evidence>
<comment type="similarity">
    <text evidence="12">Belongs to the pannexin family.</text>
</comment>
<keyword evidence="11 12" id="KW-0407">Ion channel</keyword>
<evidence type="ECO:0000313" key="15">
    <source>
        <dbReference type="WBParaSite" id="MBELARI_LOCUS17619"/>
    </source>
</evidence>
<comment type="caution">
    <text evidence="12">Lacks conserved residue(s) required for the propagation of feature annotation.</text>
</comment>
<keyword evidence="4" id="KW-1003">Cell membrane</keyword>
<keyword evidence="5 12" id="KW-0812">Transmembrane</keyword>
<evidence type="ECO:0000256" key="7">
    <source>
        <dbReference type="ARBA" id="ARBA00022949"/>
    </source>
</evidence>
<evidence type="ECO:0000256" key="5">
    <source>
        <dbReference type="ARBA" id="ARBA00022692"/>
    </source>
</evidence>
<dbReference type="Pfam" id="PF00876">
    <property type="entry name" value="Innexin"/>
    <property type="match status" value="1"/>
</dbReference>
<comment type="subcellular location">
    <subcellularLocation>
        <location evidence="1">Cell junction</location>
        <location evidence="1">Gap junction</location>
    </subcellularLocation>
    <subcellularLocation>
        <location evidence="2 12">Cell membrane</location>
        <topology evidence="2 12">Multi-pass membrane protein</topology>
    </subcellularLocation>
</comment>
<evidence type="ECO:0000256" key="4">
    <source>
        <dbReference type="ARBA" id="ARBA00022475"/>
    </source>
</evidence>
<name>A0AAF3EV14_9BILA</name>
<feature type="transmembrane region" description="Helical" evidence="12">
    <location>
        <begin position="286"/>
        <end position="310"/>
    </location>
</feature>
<reference evidence="15" key="1">
    <citation type="submission" date="2024-02" db="UniProtKB">
        <authorList>
            <consortium name="WormBaseParasite"/>
        </authorList>
    </citation>
    <scope>IDENTIFICATION</scope>
</reference>
<keyword evidence="10 12" id="KW-0472">Membrane</keyword>